<feature type="transmembrane region" description="Helical" evidence="1">
    <location>
        <begin position="20"/>
        <end position="38"/>
    </location>
</feature>
<gene>
    <name evidence="2" type="ORF">BN53_09065</name>
</gene>
<dbReference type="Proteomes" id="UP000009311">
    <property type="component" value="Unassembled WGS sequence"/>
</dbReference>
<keyword evidence="1" id="KW-1133">Transmembrane helix</keyword>
<evidence type="ECO:0000313" key="3">
    <source>
        <dbReference type="Proteomes" id="UP000009311"/>
    </source>
</evidence>
<feature type="transmembrane region" description="Helical" evidence="1">
    <location>
        <begin position="50"/>
        <end position="69"/>
    </location>
</feature>
<keyword evidence="1" id="KW-0812">Transmembrane</keyword>
<organism evidence="2 3">
    <name type="scientific">Lactobacillus pasteurii DSM 23907 = CRBIP 24.76</name>
    <dbReference type="NCBI Taxonomy" id="1423790"/>
    <lineage>
        <taxon>Bacteria</taxon>
        <taxon>Bacillati</taxon>
        <taxon>Bacillota</taxon>
        <taxon>Bacilli</taxon>
        <taxon>Lactobacillales</taxon>
        <taxon>Lactobacillaceae</taxon>
        <taxon>Lactobacillus</taxon>
    </lineage>
</organism>
<dbReference type="AlphaFoldDB" id="I7IY91"/>
<dbReference type="STRING" id="1423790.BN53_09065"/>
<evidence type="ECO:0000313" key="2">
    <source>
        <dbReference type="EMBL" id="CCI84352.1"/>
    </source>
</evidence>
<accession>I7IY91</accession>
<name>I7IY91_9LACO</name>
<dbReference type="EMBL" id="CAKD01000001">
    <property type="protein sequence ID" value="CCI84352.1"/>
    <property type="molecule type" value="Genomic_DNA"/>
</dbReference>
<protein>
    <submittedName>
        <fullName evidence="2">Uncharacterized protein</fullName>
    </submittedName>
</protein>
<reference evidence="2 3" key="1">
    <citation type="submission" date="2012-06" db="EMBL/GenBank/DDBJ databases">
        <title>Draft Genome Sequence of Lactobacillus pasteurii CRBIP 24.76T.</title>
        <authorList>
            <person name="Cousin S."/>
            <person name="Bouchier C."/>
            <person name="Loux V."/>
            <person name="Ma L."/>
            <person name="Creno S."/>
            <person name="Bizet C."/>
            <person name="Clermont D."/>
        </authorList>
    </citation>
    <scope>NUCLEOTIDE SEQUENCE [LARGE SCALE GENOMIC DNA]</scope>
    <source>
        <strain evidence="3">CRBIP 24.76T</strain>
    </source>
</reference>
<keyword evidence="3" id="KW-1185">Reference proteome</keyword>
<evidence type="ECO:0000256" key="1">
    <source>
        <dbReference type="SAM" id="Phobius"/>
    </source>
</evidence>
<keyword evidence="1" id="KW-0472">Membrane</keyword>
<proteinExistence type="predicted"/>
<sequence length="71" mass="8058">MKLLRMILFQLKLYVKNSYFVSLVLIETSSMLLYQYLANFTNQSYSGKEWLIAGIMGMWASCTTSAGALGF</sequence>
<comment type="caution">
    <text evidence="2">The sequence shown here is derived from an EMBL/GenBank/DDBJ whole genome shotgun (WGS) entry which is preliminary data.</text>
</comment>